<dbReference type="GO" id="GO:0006879">
    <property type="term" value="P:intracellular iron ion homeostasis"/>
    <property type="evidence" value="ECO:0007669"/>
    <property type="project" value="TreeGrafter"/>
</dbReference>
<evidence type="ECO:0000256" key="8">
    <source>
        <dbReference type="ARBA" id="ARBA00022967"/>
    </source>
</evidence>
<keyword evidence="6" id="KW-0999">Mitochondrion inner membrane</keyword>
<dbReference type="InterPro" id="IPR017871">
    <property type="entry name" value="ABC_transporter-like_CS"/>
</dbReference>
<dbReference type="SUPFAM" id="SSF90123">
    <property type="entry name" value="ABC transporter transmembrane region"/>
    <property type="match status" value="1"/>
</dbReference>
<dbReference type="CDD" id="cd00202">
    <property type="entry name" value="ZnF_GATA"/>
    <property type="match status" value="1"/>
</dbReference>
<protein>
    <recommendedName>
        <fullName evidence="12">Iron-sulfur clusters transporter ATM1, mitochondrial</fullName>
    </recommendedName>
    <alternativeName>
        <fullName evidence="13">Iron-sulfur clusters transporter atm1, mitochondrial</fullName>
    </alternativeName>
</protein>
<dbReference type="InterPro" id="IPR013088">
    <property type="entry name" value="Znf_NHR/GATA"/>
</dbReference>
<feature type="domain" description="GATA-type" evidence="17">
    <location>
        <begin position="654"/>
        <end position="702"/>
    </location>
</feature>
<dbReference type="FunFam" id="3.40.50.300:FF:000186">
    <property type="entry name" value="ATP-binding cassette sub-family B member 7, mitochondrial"/>
    <property type="match status" value="1"/>
</dbReference>
<keyword evidence="21" id="KW-1185">Reference proteome</keyword>
<dbReference type="EMBL" id="CP119880">
    <property type="protein sequence ID" value="WFD35905.1"/>
    <property type="molecule type" value="Genomic_DNA"/>
</dbReference>
<dbReference type="InterPro" id="IPR027417">
    <property type="entry name" value="P-loop_NTPase"/>
</dbReference>
<comment type="subcellular location">
    <subcellularLocation>
        <location evidence="1">Mitochondrion inner membrane</location>
        <topology evidence="1">Multi-pass membrane protein</topology>
    </subcellularLocation>
</comment>
<feature type="compositionally biased region" description="Low complexity" evidence="15">
    <location>
        <begin position="600"/>
        <end position="609"/>
    </location>
</feature>
<dbReference type="GO" id="GO:0006355">
    <property type="term" value="P:regulation of DNA-templated transcription"/>
    <property type="evidence" value="ECO:0007669"/>
    <property type="project" value="InterPro"/>
</dbReference>
<evidence type="ECO:0000256" key="9">
    <source>
        <dbReference type="ARBA" id="ARBA00022989"/>
    </source>
</evidence>
<dbReference type="GO" id="GO:0005743">
    <property type="term" value="C:mitochondrial inner membrane"/>
    <property type="evidence" value="ECO:0007669"/>
    <property type="project" value="UniProtKB-SubCell"/>
</dbReference>
<comment type="subunit">
    <text evidence="2">Homodimer.</text>
</comment>
<keyword evidence="6" id="KW-0496">Mitochondrion</keyword>
<dbReference type="InterPro" id="IPR039421">
    <property type="entry name" value="Type_1_exporter"/>
</dbReference>
<feature type="region of interest" description="Disordered" evidence="15">
    <location>
        <begin position="63"/>
        <end position="143"/>
    </location>
</feature>
<keyword evidence="4 16" id="KW-0812">Transmembrane</keyword>
<evidence type="ECO:0000256" key="7">
    <source>
        <dbReference type="ARBA" id="ARBA00022840"/>
    </source>
</evidence>
<evidence type="ECO:0000256" key="11">
    <source>
        <dbReference type="ARBA" id="ARBA00024363"/>
    </source>
</evidence>
<keyword evidence="9 16" id="KW-1133">Transmembrane helix</keyword>
<dbReference type="InterPro" id="IPR036640">
    <property type="entry name" value="ABC1_TM_sf"/>
</dbReference>
<dbReference type="PANTHER" id="PTHR24221:SF402">
    <property type="entry name" value="IRON-SULFUR CLUSTERS TRANSPORTER ABCB7, MITOCHONDRIAL"/>
    <property type="match status" value="1"/>
</dbReference>
<feature type="region of interest" description="Disordered" evidence="15">
    <location>
        <begin position="1"/>
        <end position="22"/>
    </location>
</feature>
<dbReference type="GO" id="GO:0043565">
    <property type="term" value="F:sequence-specific DNA binding"/>
    <property type="evidence" value="ECO:0007669"/>
    <property type="project" value="InterPro"/>
</dbReference>
<proteinExistence type="inferred from homology"/>
<accession>A0AAF0ESF8</accession>
<evidence type="ECO:0000256" key="3">
    <source>
        <dbReference type="ARBA" id="ARBA00022448"/>
    </source>
</evidence>
<dbReference type="Pfam" id="PF08550">
    <property type="entry name" value="GATA_AreA"/>
    <property type="match status" value="1"/>
</dbReference>
<evidence type="ECO:0000256" key="6">
    <source>
        <dbReference type="ARBA" id="ARBA00022792"/>
    </source>
</evidence>
<dbReference type="Gene3D" id="1.20.1560.10">
    <property type="entry name" value="ABC transporter type 1, transmembrane domain"/>
    <property type="match status" value="1"/>
</dbReference>
<feature type="transmembrane region" description="Helical" evidence="16">
    <location>
        <begin position="870"/>
        <end position="887"/>
    </location>
</feature>
<comment type="similarity">
    <text evidence="11">Belongs to the ABC transporter superfamily. ABCB family. Heavy Metal importer (TC 3.A.1.210) subfamily.</text>
</comment>
<gene>
    <name evidence="20" type="primary">ATM1</name>
    <name evidence="20" type="ORF">MCUN1_002774</name>
</gene>
<evidence type="ECO:0000256" key="10">
    <source>
        <dbReference type="ARBA" id="ARBA00023136"/>
    </source>
</evidence>
<evidence type="ECO:0000256" key="14">
    <source>
        <dbReference type="PROSITE-ProRule" id="PRU00094"/>
    </source>
</evidence>
<dbReference type="FunFam" id="1.20.1560.10:FF:000004">
    <property type="entry name" value="ATP-binding cassette sub-family B member 7"/>
    <property type="match status" value="1"/>
</dbReference>
<evidence type="ECO:0000256" key="16">
    <source>
        <dbReference type="SAM" id="Phobius"/>
    </source>
</evidence>
<keyword evidence="10 16" id="KW-0472">Membrane</keyword>
<feature type="transmembrane region" description="Helical" evidence="16">
    <location>
        <begin position="838"/>
        <end position="864"/>
    </location>
</feature>
<dbReference type="PRINTS" id="PR00619">
    <property type="entry name" value="GATAZNFINGER"/>
</dbReference>
<dbReference type="Gene3D" id="3.40.50.300">
    <property type="entry name" value="P-loop containing nucleotide triphosphate hydrolases"/>
    <property type="match status" value="1"/>
</dbReference>
<keyword evidence="14" id="KW-0862">Zinc</keyword>
<dbReference type="PROSITE" id="PS50893">
    <property type="entry name" value="ABC_TRANSPORTER_2"/>
    <property type="match status" value="1"/>
</dbReference>
<keyword evidence="5" id="KW-0547">Nucleotide-binding</keyword>
<dbReference type="CDD" id="cd18582">
    <property type="entry name" value="ABC_6TM_ATM1_ABCB7"/>
    <property type="match status" value="1"/>
</dbReference>
<keyword evidence="3" id="KW-0813">Transport</keyword>
<dbReference type="CDD" id="cd03253">
    <property type="entry name" value="ABCC_ATM1_transporter"/>
    <property type="match status" value="1"/>
</dbReference>
<dbReference type="Pfam" id="PF00320">
    <property type="entry name" value="GATA"/>
    <property type="match status" value="1"/>
</dbReference>
<keyword evidence="14" id="KW-0479">Metal-binding</keyword>
<dbReference type="Pfam" id="PF00664">
    <property type="entry name" value="ABC_membrane"/>
    <property type="match status" value="1"/>
</dbReference>
<dbReference type="GO" id="GO:0016887">
    <property type="term" value="F:ATP hydrolysis activity"/>
    <property type="evidence" value="ECO:0007669"/>
    <property type="project" value="InterPro"/>
</dbReference>
<evidence type="ECO:0000256" key="13">
    <source>
        <dbReference type="ARBA" id="ARBA00040792"/>
    </source>
</evidence>
<dbReference type="Pfam" id="PF00005">
    <property type="entry name" value="ABC_tran"/>
    <property type="match status" value="1"/>
</dbReference>
<evidence type="ECO:0000313" key="20">
    <source>
        <dbReference type="EMBL" id="WFD35905.1"/>
    </source>
</evidence>
<dbReference type="SMART" id="SM00382">
    <property type="entry name" value="AAA"/>
    <property type="match status" value="1"/>
</dbReference>
<dbReference type="InterPro" id="IPR013860">
    <property type="entry name" value="AreA_GATA"/>
</dbReference>
<dbReference type="GO" id="GO:0005524">
    <property type="term" value="F:ATP binding"/>
    <property type="evidence" value="ECO:0007669"/>
    <property type="project" value="UniProtKB-KW"/>
</dbReference>
<dbReference type="GO" id="GO:0140466">
    <property type="term" value="P:iron-sulfur cluster export from the mitochondrion"/>
    <property type="evidence" value="ECO:0007669"/>
    <property type="project" value="UniProtKB-ARBA"/>
</dbReference>
<dbReference type="InterPro" id="IPR011527">
    <property type="entry name" value="ABC1_TM_dom"/>
</dbReference>
<keyword evidence="14" id="KW-0863">Zinc-finger</keyword>
<evidence type="ECO:0000259" key="17">
    <source>
        <dbReference type="PROSITE" id="PS50114"/>
    </source>
</evidence>
<dbReference type="Gene3D" id="3.30.50.10">
    <property type="entry name" value="Erythroid Transcription Factor GATA-1, subunit A"/>
    <property type="match status" value="1"/>
</dbReference>
<dbReference type="PROSITE" id="PS00344">
    <property type="entry name" value="GATA_ZN_FINGER_1"/>
    <property type="match status" value="1"/>
</dbReference>
<sequence>MDSFATGLSGLGADSVDPEEIAKNDPLATQVWRMYAKQRDTLPNAARMENLTWRMMALKLRRPQDSTLTTPTNANSPASEPTPQTQPIATPPPTASSWKTSQSDDALNDDTPSRGRGHNVRVIDASAASVRPNPRRSRSRSVNAMDMDVRMRSISHSRARHAAPSACCSLGTIDDELQSQLDADNINYAFLGADALSADMAFDFGLFSEASTPSQVQPVQHVSPNHVSPHTVSQQLSPQQVSPYHISNHASPQLPTIAPVQKPSPDMQGSSARDQMLKAFAAEAHHELFDHVAEPKPAQTPLEQHAQYMLELSGRRYGSIFAGDRDDAFLPRDNHLDSVPGIDNYIGHAANQHPEYGFLPRLVRKTSFDHKVRERSASRGAPRIRSTLLAEDTNVQAGRKRAWRDASPMGMRMPTTADQRVASGLSRQLPMYTENLMQYIPTVSFDFTVPPPGEKDMSGAFNMQNMAQNDGINQQVFNNNMGMLDQMQYLYNGTSTETTHDSPLSNGVDSNDALSASLLHVNPSHLVNPLHGNTQLQDGFQNSFDPSLNTSLPMLMSGGAEVGQFYNQPVFQSNMQGWGDAAPTFTSPFVRMGDVLGSSSHSVQESLSSDPSDAGSPAQSSALQHHASAPSTAGAGAGADNEADKSDGAGVTVCFNCQTTKTPLWRRDANGNSLCNACGLFQRLHGVMRPLERKFDWKIIGKLMAHTWPKGDNKTKARVVIAMALLFGGKLLNVQVPFFFKSVVDRMNEAFSAPLDLANPNTWWVVAGASILGYGAARIGATLFSELRNAVFASVAQRSISSVARSVFTHLLSLDQSWHLTRQTGGLTRAIDRGTKGISFLLSSMLFHIFPTALEISLVCGILSYRCGPTFAAVAGATIIAYAWFTIRTTAWRTQFRRQANAADQRGASTSLESLLNYDAVKYFNNEKHEVAKYGAALSDYEKASVRVATSLAALNSGQNAIFSTSLTVMMLLAAQGIANGTLTIGDLVMINQLVFQLSLPLNFLGSVYRELRQSLIDMEAMFRLEGEPVHIKDDPNAPPIVWNGGEIRFENVTFGYHPDRPILKNCSFVIPAGQKTALVGSSGSGKSTVFRLLFRFYQPQSGRILIDGQDISKVSLESLRRGIGVVPQETSLFNDNIMNNLRYGRLDATDEEVRHAAHLAHVDDVVARMPDGYNTRVGERGMMISGGEKQRIAIARMLLKNPELLFFDEATSALDSHTETELMRNVNRTVAELKRTSVFIAHRLRTVRDADTIIVLHQGSVAEIGSHESLISRKGLYNDLWNEQVASVVTGNAEETASPTNV</sequence>
<feature type="region of interest" description="Disordered" evidence="15">
    <location>
        <begin position="600"/>
        <end position="646"/>
    </location>
</feature>
<dbReference type="InterPro" id="IPR003593">
    <property type="entry name" value="AAA+_ATPase"/>
</dbReference>
<feature type="region of interest" description="Disordered" evidence="15">
    <location>
        <begin position="245"/>
        <end position="270"/>
    </location>
</feature>
<dbReference type="InterPro" id="IPR003439">
    <property type="entry name" value="ABC_transporter-like_ATP-bd"/>
</dbReference>
<keyword evidence="8" id="KW-1278">Translocase</keyword>
<dbReference type="PROSITE" id="PS50929">
    <property type="entry name" value="ABC_TM1F"/>
    <property type="match status" value="1"/>
</dbReference>
<feature type="compositionally biased region" description="Low complexity" evidence="15">
    <location>
        <begin position="616"/>
        <end position="634"/>
    </location>
</feature>
<dbReference type="PROSITE" id="PS50114">
    <property type="entry name" value="GATA_ZN_FINGER_2"/>
    <property type="match status" value="1"/>
</dbReference>
<keyword evidence="7" id="KW-0067">ATP-binding</keyword>
<dbReference type="GO" id="GO:0008270">
    <property type="term" value="F:zinc ion binding"/>
    <property type="evidence" value="ECO:0007669"/>
    <property type="project" value="UniProtKB-KW"/>
</dbReference>
<dbReference type="SUPFAM" id="SSF57716">
    <property type="entry name" value="Glucocorticoid receptor-like (DNA-binding domain)"/>
    <property type="match status" value="1"/>
</dbReference>
<dbReference type="SMART" id="SM00401">
    <property type="entry name" value="ZnF_GATA"/>
    <property type="match status" value="1"/>
</dbReference>
<feature type="domain" description="ABC transporter" evidence="18">
    <location>
        <begin position="1048"/>
        <end position="1284"/>
    </location>
</feature>
<evidence type="ECO:0000256" key="5">
    <source>
        <dbReference type="ARBA" id="ARBA00022741"/>
    </source>
</evidence>
<dbReference type="InterPro" id="IPR000679">
    <property type="entry name" value="Znf_GATA"/>
</dbReference>
<name>A0AAF0ESF8_9BASI</name>
<dbReference type="SUPFAM" id="SSF52540">
    <property type="entry name" value="P-loop containing nucleoside triphosphate hydrolases"/>
    <property type="match status" value="1"/>
</dbReference>
<evidence type="ECO:0000256" key="4">
    <source>
        <dbReference type="ARBA" id="ARBA00022692"/>
    </source>
</evidence>
<evidence type="ECO:0000256" key="2">
    <source>
        <dbReference type="ARBA" id="ARBA00011738"/>
    </source>
</evidence>
<evidence type="ECO:0000256" key="1">
    <source>
        <dbReference type="ARBA" id="ARBA00004448"/>
    </source>
</evidence>
<evidence type="ECO:0000256" key="12">
    <source>
        <dbReference type="ARBA" id="ARBA00039906"/>
    </source>
</evidence>
<evidence type="ECO:0000259" key="19">
    <source>
        <dbReference type="PROSITE" id="PS50929"/>
    </source>
</evidence>
<evidence type="ECO:0000259" key="18">
    <source>
        <dbReference type="PROSITE" id="PS50893"/>
    </source>
</evidence>
<reference evidence="20" key="1">
    <citation type="submission" date="2023-03" db="EMBL/GenBank/DDBJ databases">
        <title>Mating type loci evolution in Malassezia.</title>
        <authorList>
            <person name="Coelho M.A."/>
        </authorList>
    </citation>
    <scope>NUCLEOTIDE SEQUENCE</scope>
    <source>
        <strain evidence="20">CBS 11721</strain>
    </source>
</reference>
<feature type="compositionally biased region" description="Polar residues" evidence="15">
    <location>
        <begin position="65"/>
        <end position="79"/>
    </location>
</feature>
<evidence type="ECO:0000313" key="21">
    <source>
        <dbReference type="Proteomes" id="UP001219933"/>
    </source>
</evidence>
<dbReference type="Proteomes" id="UP001219933">
    <property type="component" value="Chromosome 4"/>
</dbReference>
<dbReference type="PANTHER" id="PTHR24221">
    <property type="entry name" value="ATP-BINDING CASSETTE SUB-FAMILY B"/>
    <property type="match status" value="1"/>
</dbReference>
<dbReference type="GO" id="GO:0140359">
    <property type="term" value="F:ABC-type transporter activity"/>
    <property type="evidence" value="ECO:0007669"/>
    <property type="project" value="InterPro"/>
</dbReference>
<feature type="compositionally biased region" description="Polar residues" evidence="15">
    <location>
        <begin position="96"/>
        <end position="105"/>
    </location>
</feature>
<feature type="domain" description="ABC transmembrane type-1" evidence="19">
    <location>
        <begin position="720"/>
        <end position="1014"/>
    </location>
</feature>
<organism evidence="20 21">
    <name type="scientific">Malassezia cuniculi</name>
    <dbReference type="NCBI Taxonomy" id="948313"/>
    <lineage>
        <taxon>Eukaryota</taxon>
        <taxon>Fungi</taxon>
        <taxon>Dikarya</taxon>
        <taxon>Basidiomycota</taxon>
        <taxon>Ustilaginomycotina</taxon>
        <taxon>Malasseziomycetes</taxon>
        <taxon>Malasseziales</taxon>
        <taxon>Malasseziaceae</taxon>
        <taxon>Malassezia</taxon>
    </lineage>
</organism>
<evidence type="ECO:0000256" key="15">
    <source>
        <dbReference type="SAM" id="MobiDB-lite"/>
    </source>
</evidence>
<dbReference type="PROSITE" id="PS00211">
    <property type="entry name" value="ABC_TRANSPORTER_1"/>
    <property type="match status" value="1"/>
</dbReference>